<feature type="region of interest" description="Disordered" evidence="1">
    <location>
        <begin position="24"/>
        <end position="61"/>
    </location>
</feature>
<evidence type="ECO:0000313" key="2">
    <source>
        <dbReference type="EMBL" id="JAD89714.1"/>
    </source>
</evidence>
<accession>A0A0A9DMC0</accession>
<dbReference type="EMBL" id="GBRH01208181">
    <property type="protein sequence ID" value="JAD89714.1"/>
    <property type="molecule type" value="Transcribed_RNA"/>
</dbReference>
<evidence type="ECO:0000256" key="1">
    <source>
        <dbReference type="SAM" id="MobiDB-lite"/>
    </source>
</evidence>
<organism evidence="2">
    <name type="scientific">Arundo donax</name>
    <name type="common">Giant reed</name>
    <name type="synonym">Donax arundinaceus</name>
    <dbReference type="NCBI Taxonomy" id="35708"/>
    <lineage>
        <taxon>Eukaryota</taxon>
        <taxon>Viridiplantae</taxon>
        <taxon>Streptophyta</taxon>
        <taxon>Embryophyta</taxon>
        <taxon>Tracheophyta</taxon>
        <taxon>Spermatophyta</taxon>
        <taxon>Magnoliopsida</taxon>
        <taxon>Liliopsida</taxon>
        <taxon>Poales</taxon>
        <taxon>Poaceae</taxon>
        <taxon>PACMAD clade</taxon>
        <taxon>Arundinoideae</taxon>
        <taxon>Arundineae</taxon>
        <taxon>Arundo</taxon>
    </lineage>
</organism>
<reference evidence="2" key="1">
    <citation type="submission" date="2014-09" db="EMBL/GenBank/DDBJ databases">
        <authorList>
            <person name="Magalhaes I.L.F."/>
            <person name="Oliveira U."/>
            <person name="Santos F.R."/>
            <person name="Vidigal T.H.D.A."/>
            <person name="Brescovit A.D."/>
            <person name="Santos A.J."/>
        </authorList>
    </citation>
    <scope>NUCLEOTIDE SEQUENCE</scope>
    <source>
        <tissue evidence="2">Shoot tissue taken approximately 20 cm above the soil surface</tissue>
    </source>
</reference>
<reference evidence="2" key="2">
    <citation type="journal article" date="2015" name="Data Brief">
        <title>Shoot transcriptome of the giant reed, Arundo donax.</title>
        <authorList>
            <person name="Barrero R.A."/>
            <person name="Guerrero F.D."/>
            <person name="Moolhuijzen P."/>
            <person name="Goolsby J.A."/>
            <person name="Tidwell J."/>
            <person name="Bellgard S.E."/>
            <person name="Bellgard M.I."/>
        </authorList>
    </citation>
    <scope>NUCLEOTIDE SEQUENCE</scope>
    <source>
        <tissue evidence="2">Shoot tissue taken approximately 20 cm above the soil surface</tissue>
    </source>
</reference>
<name>A0A0A9DMC0_ARUDO</name>
<protein>
    <submittedName>
        <fullName evidence="2">Uncharacterized protein</fullName>
    </submittedName>
</protein>
<sequence length="145" mass="15339">MKLLCSRSYNIDASLAAAAAVDARASPQTSTGVTRAGIGSSASPSVSEWAPAPETSLPLPAPQRHMDWSSAILGGEVAAARDDSLEIPVVEVLHEQQQAAHEQRLLWWLTACSPGASALIDALQIPRLLDNRSLVPIDCYATIVQ</sequence>
<proteinExistence type="predicted"/>
<dbReference type="AlphaFoldDB" id="A0A0A9DMC0"/>